<accession>A0A8J7LQ15</accession>
<protein>
    <submittedName>
        <fullName evidence="2">VCBS repeat-containing protein</fullName>
    </submittedName>
</protein>
<keyword evidence="1" id="KW-0732">Signal</keyword>
<reference evidence="2" key="1">
    <citation type="submission" date="2020-12" db="EMBL/GenBank/DDBJ databases">
        <title>Snuella sp. nov., isolated from sediment in Incheon.</title>
        <authorList>
            <person name="Kim W."/>
        </authorList>
    </citation>
    <scope>NUCLEOTIDE SEQUENCE</scope>
    <source>
        <strain evidence="2">CAU 1569</strain>
    </source>
</reference>
<dbReference type="AlphaFoldDB" id="A0A8J7LQ15"/>
<gene>
    <name evidence="2" type="ORF">JF259_16020</name>
</gene>
<dbReference type="RefSeq" id="WP_199116720.1">
    <property type="nucleotide sequence ID" value="NZ_JAELVQ010000031.1"/>
</dbReference>
<dbReference type="EMBL" id="JAELVQ010000031">
    <property type="protein sequence ID" value="MBJ6369594.1"/>
    <property type="molecule type" value="Genomic_DNA"/>
</dbReference>
<dbReference type="SUPFAM" id="SSF69318">
    <property type="entry name" value="Integrin alpha N-terminal domain"/>
    <property type="match status" value="1"/>
</dbReference>
<organism evidence="2 3">
    <name type="scientific">Snuella sedimenti</name>
    <dbReference type="NCBI Taxonomy" id="2798802"/>
    <lineage>
        <taxon>Bacteria</taxon>
        <taxon>Pseudomonadati</taxon>
        <taxon>Bacteroidota</taxon>
        <taxon>Flavobacteriia</taxon>
        <taxon>Flavobacteriales</taxon>
        <taxon>Flavobacteriaceae</taxon>
        <taxon>Snuella</taxon>
    </lineage>
</organism>
<dbReference type="InterPro" id="IPR028994">
    <property type="entry name" value="Integrin_alpha_N"/>
</dbReference>
<dbReference type="Pfam" id="PF13517">
    <property type="entry name" value="FG-GAP_3"/>
    <property type="match status" value="1"/>
</dbReference>
<evidence type="ECO:0000256" key="1">
    <source>
        <dbReference type="ARBA" id="ARBA00022729"/>
    </source>
</evidence>
<evidence type="ECO:0000313" key="3">
    <source>
        <dbReference type="Proteomes" id="UP000610931"/>
    </source>
</evidence>
<dbReference type="Proteomes" id="UP000610931">
    <property type="component" value="Unassembled WGS sequence"/>
</dbReference>
<comment type="caution">
    <text evidence="2">The sequence shown here is derived from an EMBL/GenBank/DDBJ whole genome shotgun (WGS) entry which is preliminary data.</text>
</comment>
<dbReference type="InterPro" id="IPR013517">
    <property type="entry name" value="FG-GAP"/>
</dbReference>
<evidence type="ECO:0000313" key="2">
    <source>
        <dbReference type="EMBL" id="MBJ6369594.1"/>
    </source>
</evidence>
<keyword evidence="3" id="KW-1185">Reference proteome</keyword>
<proteinExistence type="predicted"/>
<name>A0A8J7LQ15_9FLAO</name>
<sequence length="190" mass="20979">MNGKYDVFLAKYNKDKQVSVRGLECSSEQMPGIRKKFKTYAEFANADINEILGEGINYGLHLKAETFSSIMVINHNGTFEKKTLPIHAQFSTIQGVVTGDFTNDGVLDILIAGNQFDNEIETSRADASCGLVLEGKQDGTFKAISPQVSGFFVPYNVKDCKPIKLGKENSKLGILVATNNDTLRIYTNNR</sequence>